<organism evidence="2 3">
    <name type="scientific">Pseudobutyrivibrio xylanivorans</name>
    <dbReference type="NCBI Taxonomy" id="185007"/>
    <lineage>
        <taxon>Bacteria</taxon>
        <taxon>Bacillati</taxon>
        <taxon>Bacillota</taxon>
        <taxon>Clostridia</taxon>
        <taxon>Lachnospirales</taxon>
        <taxon>Lachnospiraceae</taxon>
        <taxon>Pseudobutyrivibrio</taxon>
    </lineage>
</organism>
<name>A0A1G5RWQ4_PSEXY</name>
<dbReference type="Gene3D" id="2.40.10.220">
    <property type="entry name" value="predicted glycosyltransferase like domains"/>
    <property type="match status" value="1"/>
</dbReference>
<protein>
    <submittedName>
        <fullName evidence="2">PilZ domain-containing protein</fullName>
    </submittedName>
</protein>
<feature type="domain" description="PilZ" evidence="1">
    <location>
        <begin position="108"/>
        <end position="191"/>
    </location>
</feature>
<evidence type="ECO:0000313" key="2">
    <source>
        <dbReference type="EMBL" id="SCZ78542.1"/>
    </source>
</evidence>
<dbReference type="Proteomes" id="UP000199428">
    <property type="component" value="Unassembled WGS sequence"/>
</dbReference>
<dbReference type="GO" id="GO:0035438">
    <property type="term" value="F:cyclic-di-GMP binding"/>
    <property type="evidence" value="ECO:0007669"/>
    <property type="project" value="InterPro"/>
</dbReference>
<sequence>MKLQQLEAGQVVTLEILIGGSSFELKTEVVGTNAGTGALVKPYVYNNIAVDFTQGSPKSMSFSLHCIDPNTGGRVVWKNVAVNLVNFKGVDYYAIDSSDFGTIAASSERREDVRVMVKKPGSAMMEDGRRFAVTVLDVSDRGVSFVGNANRVTIGDKVEINFADVAHMIDISLGIMVQIVRAEVHEDGILYAGKVLERDNKLLAYLCFKGMDRKANNQAK</sequence>
<dbReference type="AlphaFoldDB" id="A0A1G5RWQ4"/>
<dbReference type="Pfam" id="PF07238">
    <property type="entry name" value="PilZ"/>
    <property type="match status" value="1"/>
</dbReference>
<dbReference type="EMBL" id="FMWK01000005">
    <property type="protein sequence ID" value="SCZ78542.1"/>
    <property type="molecule type" value="Genomic_DNA"/>
</dbReference>
<evidence type="ECO:0000313" key="3">
    <source>
        <dbReference type="Proteomes" id="UP000199428"/>
    </source>
</evidence>
<gene>
    <name evidence="2" type="ORF">SAMN02910350_01353</name>
</gene>
<proteinExistence type="predicted"/>
<dbReference type="InterPro" id="IPR009875">
    <property type="entry name" value="PilZ_domain"/>
</dbReference>
<evidence type="ECO:0000259" key="1">
    <source>
        <dbReference type="Pfam" id="PF07238"/>
    </source>
</evidence>
<accession>A0A1G5RWQ4</accession>
<dbReference type="RefSeq" id="WP_090162242.1">
    <property type="nucleotide sequence ID" value="NZ_FMWK01000005.1"/>
</dbReference>
<reference evidence="2 3" key="1">
    <citation type="submission" date="2016-10" db="EMBL/GenBank/DDBJ databases">
        <authorList>
            <person name="de Groot N.N."/>
        </authorList>
    </citation>
    <scope>NUCLEOTIDE SEQUENCE [LARGE SCALE GENOMIC DNA]</scope>
    <source>
        <strain evidence="2 3">DSM 10317</strain>
    </source>
</reference>